<dbReference type="STRING" id="497965.Cyan7822_1973"/>
<evidence type="ECO:0000313" key="3">
    <source>
        <dbReference type="EMBL" id="ADN13955.1"/>
    </source>
</evidence>
<dbReference type="EMBL" id="CP002198">
    <property type="protein sequence ID" value="ADN13955.1"/>
    <property type="molecule type" value="Genomic_DNA"/>
</dbReference>
<reference evidence="4" key="1">
    <citation type="journal article" date="2011" name="MBio">
        <title>Novel metabolic attributes of the genus Cyanothece, comprising a group of unicellular nitrogen-fixing Cyanobacteria.</title>
        <authorList>
            <person name="Bandyopadhyay A."/>
            <person name="Elvitigala T."/>
            <person name="Welsh E."/>
            <person name="Stockel J."/>
            <person name="Liberton M."/>
            <person name="Min H."/>
            <person name="Sherman L.A."/>
            <person name="Pakrasi H.B."/>
        </authorList>
    </citation>
    <scope>NUCLEOTIDE SEQUENCE [LARGE SCALE GENOMIC DNA]</scope>
    <source>
        <strain evidence="4">PCC 7822</strain>
    </source>
</reference>
<dbReference type="SUPFAM" id="SSF51445">
    <property type="entry name" value="(Trans)glycosidases"/>
    <property type="match status" value="1"/>
</dbReference>
<dbReference type="InterPro" id="IPR052177">
    <property type="entry name" value="Divisome_Glycosyl_Hydrolase"/>
</dbReference>
<evidence type="ECO:0000256" key="1">
    <source>
        <dbReference type="ARBA" id="ARBA00022729"/>
    </source>
</evidence>
<dbReference type="PANTHER" id="PTHR43405">
    <property type="entry name" value="GLYCOSYL HYDROLASE DIGH"/>
    <property type="match status" value="1"/>
</dbReference>
<evidence type="ECO:0000313" key="4">
    <source>
        <dbReference type="Proteomes" id="UP000008206"/>
    </source>
</evidence>
<keyword evidence="1" id="KW-0732">Signal</keyword>
<dbReference type="AlphaFoldDB" id="E0UBL1"/>
<dbReference type="KEGG" id="cyj:Cyan7822_1973"/>
<dbReference type="PANTHER" id="PTHR43405:SF1">
    <property type="entry name" value="GLYCOSYL HYDROLASE DIGH"/>
    <property type="match status" value="1"/>
</dbReference>
<dbReference type="RefSeq" id="WP_013322061.1">
    <property type="nucleotide sequence ID" value="NC_014501.1"/>
</dbReference>
<evidence type="ECO:0000259" key="2">
    <source>
        <dbReference type="Pfam" id="PF02638"/>
    </source>
</evidence>
<dbReference type="InterPro" id="IPR003790">
    <property type="entry name" value="GHL10"/>
</dbReference>
<accession>E0UBL1</accession>
<dbReference type="InterPro" id="IPR017853">
    <property type="entry name" value="GH"/>
</dbReference>
<protein>
    <recommendedName>
        <fullName evidence="2">Glycosyl hydrolase-like 10 domain-containing protein</fullName>
    </recommendedName>
</protein>
<name>E0UBL1_GLOV7</name>
<proteinExistence type="predicted"/>
<gene>
    <name evidence="3" type="ordered locus">Cyan7822_1973</name>
</gene>
<dbReference type="eggNOG" id="COG1649">
    <property type="taxonomic scope" value="Bacteria"/>
</dbReference>
<sequence>MAGLLTASGLMVETGYPLPGQAANYYCQLSPEEASSKENLRETALKGNIQAEKDYDALVRKHAELLRRCRNQTWPQQQAIWLRLYPCDVRAGSIDAILDRIVNRGYNTVYVETFSDSQVLLPPNDNPTSWDTIVRTPGAENVDLLAETIKKGHQRGLKVYAWLFTLNFGYVYAQRPERQDVLARNGAGQTSIAYVHDQSQGFVDPYHPQAQQDYTVLLNAVLRREPDGVLFDYVRYPRGTGNKSAAGEVKDLWIYGSASRQALYNRALNNKGRALIERYVTQGYITLNDLVTVDNQYPEEGSPLWQGRTPPPNEMQLPANARFQRLKDELWYLSVAHAAQGVINFLSQAATLVQRRGIVAGAVFFPDGNQVVGQKGFDSRLQPWDKFPPLIEWHPMSYGVCGTPSCIVQQVKRVTGMASGQVKIVPALAGLWGRDYDKRPSLEEQMRAIEAAAPQIKAISHFSFSWQEPELENERRSCRF</sequence>
<keyword evidence="4" id="KW-1185">Reference proteome</keyword>
<dbReference type="Proteomes" id="UP000008206">
    <property type="component" value="Chromosome"/>
</dbReference>
<dbReference type="OrthoDB" id="418487at2"/>
<dbReference type="Pfam" id="PF02638">
    <property type="entry name" value="GHL10"/>
    <property type="match status" value="1"/>
</dbReference>
<dbReference type="Gene3D" id="3.20.20.80">
    <property type="entry name" value="Glycosidases"/>
    <property type="match status" value="1"/>
</dbReference>
<feature type="domain" description="Glycosyl hydrolase-like 10" evidence="2">
    <location>
        <begin position="103"/>
        <end position="244"/>
    </location>
</feature>
<dbReference type="HOGENOM" id="CLU_039913_0_0_3"/>
<organism evidence="3 4">
    <name type="scientific">Gloeothece verrucosa (strain PCC 7822)</name>
    <name type="common">Cyanothece sp. (strain PCC 7822)</name>
    <dbReference type="NCBI Taxonomy" id="497965"/>
    <lineage>
        <taxon>Bacteria</taxon>
        <taxon>Bacillati</taxon>
        <taxon>Cyanobacteriota</taxon>
        <taxon>Cyanophyceae</taxon>
        <taxon>Oscillatoriophycideae</taxon>
        <taxon>Chroococcales</taxon>
        <taxon>Aphanothecaceae</taxon>
        <taxon>Gloeothece</taxon>
        <taxon>Gloeothece verrucosa</taxon>
    </lineage>
</organism>